<protein>
    <submittedName>
        <fullName evidence="1">Uncharacterized protein</fullName>
    </submittedName>
</protein>
<dbReference type="AlphaFoldDB" id="A0ABD3M867"/>
<keyword evidence="2" id="KW-1185">Reference proteome</keyword>
<sequence>MCQGAKFPGKNGSFTLSAALFQETWPGNSTDNASPDHNSMHPLKGCTDSHYELFPLHSPLLGESFPPDTKPQTNEFQQSWTQKDLHCHIPAHGKHFHMQQWLSGVQEHSDKHALGNNPKAQCAFKILMIHEVLQFALRIAFRCVLHRCGIQDIHC</sequence>
<dbReference type="EMBL" id="JALLBG020000233">
    <property type="protein sequence ID" value="KAL3758392.1"/>
    <property type="molecule type" value="Genomic_DNA"/>
</dbReference>
<reference evidence="1 2" key="1">
    <citation type="submission" date="2024-10" db="EMBL/GenBank/DDBJ databases">
        <title>Updated reference genomes for cyclostephanoid diatoms.</title>
        <authorList>
            <person name="Roberts W.R."/>
            <person name="Alverson A.J."/>
        </authorList>
    </citation>
    <scope>NUCLEOTIDE SEQUENCE [LARGE SCALE GENOMIC DNA]</scope>
    <source>
        <strain evidence="1 2">AJA232-27</strain>
    </source>
</reference>
<accession>A0ABD3M867</accession>
<organism evidence="1 2">
    <name type="scientific">Discostella pseudostelligera</name>
    <dbReference type="NCBI Taxonomy" id="259834"/>
    <lineage>
        <taxon>Eukaryota</taxon>
        <taxon>Sar</taxon>
        <taxon>Stramenopiles</taxon>
        <taxon>Ochrophyta</taxon>
        <taxon>Bacillariophyta</taxon>
        <taxon>Coscinodiscophyceae</taxon>
        <taxon>Thalassiosirophycidae</taxon>
        <taxon>Stephanodiscales</taxon>
        <taxon>Stephanodiscaceae</taxon>
        <taxon>Discostella</taxon>
    </lineage>
</organism>
<evidence type="ECO:0000313" key="2">
    <source>
        <dbReference type="Proteomes" id="UP001530293"/>
    </source>
</evidence>
<gene>
    <name evidence="1" type="ORF">ACHAWU_005062</name>
</gene>
<comment type="caution">
    <text evidence="1">The sequence shown here is derived from an EMBL/GenBank/DDBJ whole genome shotgun (WGS) entry which is preliminary data.</text>
</comment>
<dbReference type="Proteomes" id="UP001530293">
    <property type="component" value="Unassembled WGS sequence"/>
</dbReference>
<name>A0ABD3M867_9STRA</name>
<proteinExistence type="predicted"/>
<evidence type="ECO:0000313" key="1">
    <source>
        <dbReference type="EMBL" id="KAL3758392.1"/>
    </source>
</evidence>